<sequence>MSGVRQYDAKTAGKNLAVLGLCQLSGLQGNAECQGRDAIAPSQAGKSESVKI</sequence>
<dbReference type="KEGG" id="xdo:XDD1_1385"/>
<gene>
    <name evidence="1" type="ORF">XDD1_1385</name>
</gene>
<reference evidence="1 2" key="1">
    <citation type="submission" date="2013-07" db="EMBL/GenBank/DDBJ databases">
        <authorList>
            <person name="Genoscope - CEA"/>
        </authorList>
    </citation>
    <scope>NUCLEOTIDE SEQUENCE [LARGE SCALE GENOMIC DNA]</scope>
    <source>
        <strain evidence="2">FRM16 / DSM 17909</strain>
    </source>
</reference>
<evidence type="ECO:0000313" key="1">
    <source>
        <dbReference type="EMBL" id="CDG17084.1"/>
    </source>
</evidence>
<name>A0A068QQK0_9GAMM</name>
<dbReference type="HOGENOM" id="CLU_3086320_0_0_6"/>
<evidence type="ECO:0000313" key="2">
    <source>
        <dbReference type="Proteomes" id="UP000032721"/>
    </source>
</evidence>
<dbReference type="EMBL" id="FO704550">
    <property type="protein sequence ID" value="CDG17084.1"/>
    <property type="molecule type" value="Genomic_DNA"/>
</dbReference>
<dbReference type="Proteomes" id="UP000032721">
    <property type="component" value="Chromosome"/>
</dbReference>
<accession>A0A068QQK0</accession>
<dbReference type="AlphaFoldDB" id="A0A068QQK0"/>
<organism evidence="1 2">
    <name type="scientific">Xenorhabdus doucetiae</name>
    <dbReference type="NCBI Taxonomy" id="351671"/>
    <lineage>
        <taxon>Bacteria</taxon>
        <taxon>Pseudomonadati</taxon>
        <taxon>Pseudomonadota</taxon>
        <taxon>Gammaproteobacteria</taxon>
        <taxon>Enterobacterales</taxon>
        <taxon>Morganellaceae</taxon>
        <taxon>Xenorhabdus</taxon>
    </lineage>
</organism>
<protein>
    <submittedName>
        <fullName evidence="1">Uncharacterized protein</fullName>
    </submittedName>
</protein>
<proteinExistence type="predicted"/>
<dbReference type="STRING" id="351671.XDD1_1385"/>